<accession>A0A2A5WW47</accession>
<sequence>MDKHEQQPLATPYAPVDHTGVIIEDLDIGQVVATIADQGYAVVKNFLPPEDIASIRHAFNTEVPITAMSGIGATGKSWRAHNLLSKTRAADHVFLDPRLRAIVDGVIGKYNQINITTLFNTLPGETAQHLHQDDGLWPIPRPHPTFLCNALIAFDDFTKENGATHLVPYSHTWTQAPDQSVESIQIEMKSGSMVLWDGGMWHGGGANTSKDVERMGFFISHQISYLRPQEIQLLAIPKEVVKEMPHRLQRLVGYHPFGIGVDGRDPLDVLEDDVVINPEARSAEHWRANS</sequence>
<dbReference type="Proteomes" id="UP000219327">
    <property type="component" value="Unassembled WGS sequence"/>
</dbReference>
<evidence type="ECO:0000256" key="1">
    <source>
        <dbReference type="ARBA" id="ARBA00001954"/>
    </source>
</evidence>
<name>A0A2A5WW47_9GAMM</name>
<proteinExistence type="predicted"/>
<evidence type="ECO:0008006" key="4">
    <source>
        <dbReference type="Google" id="ProtNLM"/>
    </source>
</evidence>
<dbReference type="InterPro" id="IPR008775">
    <property type="entry name" value="Phytyl_CoA_dOase-like"/>
</dbReference>
<dbReference type="Pfam" id="PF05721">
    <property type="entry name" value="PhyH"/>
    <property type="match status" value="1"/>
</dbReference>
<reference evidence="2 3" key="1">
    <citation type="submission" date="2017-08" db="EMBL/GenBank/DDBJ databases">
        <title>Fine stratification of microbial communities through a metagenomic profile of the photic zone.</title>
        <authorList>
            <person name="Haro-Moreno J.M."/>
            <person name="Lopez-Perez M."/>
            <person name="De La Torre J."/>
            <person name="Picazo A."/>
            <person name="Camacho A."/>
            <person name="Rodriguez-Valera F."/>
        </authorList>
    </citation>
    <scope>NUCLEOTIDE SEQUENCE [LARGE SCALE GENOMIC DNA]</scope>
    <source>
        <strain evidence="2">MED-G24</strain>
    </source>
</reference>
<evidence type="ECO:0000313" key="2">
    <source>
        <dbReference type="EMBL" id="PDH40508.1"/>
    </source>
</evidence>
<comment type="cofactor">
    <cofactor evidence="1">
        <name>Fe(2+)</name>
        <dbReference type="ChEBI" id="CHEBI:29033"/>
    </cofactor>
</comment>
<gene>
    <name evidence="2" type="ORF">CNE99_03430</name>
</gene>
<dbReference type="GO" id="GO:0005506">
    <property type="term" value="F:iron ion binding"/>
    <property type="evidence" value="ECO:0007669"/>
    <property type="project" value="UniProtKB-ARBA"/>
</dbReference>
<dbReference type="SUPFAM" id="SSF51197">
    <property type="entry name" value="Clavaminate synthase-like"/>
    <property type="match status" value="1"/>
</dbReference>
<organism evidence="2 3">
    <name type="scientific">OM182 bacterium MED-G24</name>
    <dbReference type="NCBI Taxonomy" id="1986255"/>
    <lineage>
        <taxon>Bacteria</taxon>
        <taxon>Pseudomonadati</taxon>
        <taxon>Pseudomonadota</taxon>
        <taxon>Gammaproteobacteria</taxon>
        <taxon>OMG group</taxon>
        <taxon>OM182 clade</taxon>
    </lineage>
</organism>
<dbReference type="PANTHER" id="PTHR20883">
    <property type="entry name" value="PHYTANOYL-COA DIOXYGENASE DOMAIN CONTAINING 1"/>
    <property type="match status" value="1"/>
</dbReference>
<protein>
    <recommendedName>
        <fullName evidence="4">Phytanoyl-CoA dioxygenase</fullName>
    </recommendedName>
</protein>
<evidence type="ECO:0000313" key="3">
    <source>
        <dbReference type="Proteomes" id="UP000219327"/>
    </source>
</evidence>
<dbReference type="AlphaFoldDB" id="A0A2A5WW47"/>
<dbReference type="GO" id="GO:0016706">
    <property type="term" value="F:2-oxoglutarate-dependent dioxygenase activity"/>
    <property type="evidence" value="ECO:0007669"/>
    <property type="project" value="UniProtKB-ARBA"/>
</dbReference>
<dbReference type="PANTHER" id="PTHR20883:SF48">
    <property type="entry name" value="ECTOINE DIOXYGENASE"/>
    <property type="match status" value="1"/>
</dbReference>
<dbReference type="EMBL" id="NTKD01000011">
    <property type="protein sequence ID" value="PDH40508.1"/>
    <property type="molecule type" value="Genomic_DNA"/>
</dbReference>
<dbReference type="Gene3D" id="2.60.120.620">
    <property type="entry name" value="q2cbj1_9rhob like domain"/>
    <property type="match status" value="1"/>
</dbReference>
<comment type="caution">
    <text evidence="2">The sequence shown here is derived from an EMBL/GenBank/DDBJ whole genome shotgun (WGS) entry which is preliminary data.</text>
</comment>